<evidence type="ECO:0000313" key="1">
    <source>
        <dbReference type="EMBL" id="RYR15586.1"/>
    </source>
</evidence>
<dbReference type="EMBL" id="SDMP01000014">
    <property type="protein sequence ID" value="RYR15586.1"/>
    <property type="molecule type" value="Genomic_DNA"/>
</dbReference>
<keyword evidence="2" id="KW-1185">Reference proteome</keyword>
<organism evidence="1 2">
    <name type="scientific">Arachis hypogaea</name>
    <name type="common">Peanut</name>
    <dbReference type="NCBI Taxonomy" id="3818"/>
    <lineage>
        <taxon>Eukaryota</taxon>
        <taxon>Viridiplantae</taxon>
        <taxon>Streptophyta</taxon>
        <taxon>Embryophyta</taxon>
        <taxon>Tracheophyta</taxon>
        <taxon>Spermatophyta</taxon>
        <taxon>Magnoliopsida</taxon>
        <taxon>eudicotyledons</taxon>
        <taxon>Gunneridae</taxon>
        <taxon>Pentapetalae</taxon>
        <taxon>rosids</taxon>
        <taxon>fabids</taxon>
        <taxon>Fabales</taxon>
        <taxon>Fabaceae</taxon>
        <taxon>Papilionoideae</taxon>
        <taxon>50 kb inversion clade</taxon>
        <taxon>dalbergioids sensu lato</taxon>
        <taxon>Dalbergieae</taxon>
        <taxon>Pterocarpus clade</taxon>
        <taxon>Arachis</taxon>
    </lineage>
</organism>
<name>A0A444ZN13_ARAHY</name>
<dbReference type="AlphaFoldDB" id="A0A444ZN13"/>
<comment type="caution">
    <text evidence="1">The sequence shown here is derived from an EMBL/GenBank/DDBJ whole genome shotgun (WGS) entry which is preliminary data.</text>
</comment>
<dbReference type="Proteomes" id="UP000289738">
    <property type="component" value="Chromosome B04"/>
</dbReference>
<reference evidence="1 2" key="1">
    <citation type="submission" date="2019-01" db="EMBL/GenBank/DDBJ databases">
        <title>Sequencing of cultivated peanut Arachis hypogaea provides insights into genome evolution and oil improvement.</title>
        <authorList>
            <person name="Chen X."/>
        </authorList>
    </citation>
    <scope>NUCLEOTIDE SEQUENCE [LARGE SCALE GENOMIC DNA]</scope>
    <source>
        <strain evidence="2">cv. Fuhuasheng</strain>
        <tissue evidence="1">Leaves</tissue>
    </source>
</reference>
<protein>
    <submittedName>
        <fullName evidence="1">Uncharacterized protein</fullName>
    </submittedName>
</protein>
<evidence type="ECO:0000313" key="2">
    <source>
        <dbReference type="Proteomes" id="UP000289738"/>
    </source>
</evidence>
<proteinExistence type="predicted"/>
<sequence length="130" mass="14856">MLKHFFTIRCDAIVMTILACSPINSNYDRTGSPIFSHFYHSRVSVSFYLGNSNLGKQVLDLFQPNFKILISCALPLLLTSQTLHNPRNHSSLIWPVFVVVEENCSSVSLFFQLPEPAGYAWEFNLTEKKR</sequence>
<gene>
    <name evidence="1" type="ORF">Ahy_B04g072421</name>
</gene>
<accession>A0A444ZN13</accession>